<feature type="chain" id="PRO_5043668104" evidence="4">
    <location>
        <begin position="21"/>
        <end position="319"/>
    </location>
</feature>
<evidence type="ECO:0000256" key="1">
    <source>
        <dbReference type="ARBA" id="ARBA00004196"/>
    </source>
</evidence>
<organism evidence="6 7">
    <name type="scientific">Malaciobacter mytili LMG 24559</name>
    <dbReference type="NCBI Taxonomy" id="1032238"/>
    <lineage>
        <taxon>Bacteria</taxon>
        <taxon>Pseudomonadati</taxon>
        <taxon>Campylobacterota</taxon>
        <taxon>Epsilonproteobacteria</taxon>
        <taxon>Campylobacterales</taxon>
        <taxon>Arcobacteraceae</taxon>
        <taxon>Malaciobacter</taxon>
    </lineage>
</organism>
<keyword evidence="7" id="KW-1185">Reference proteome</keyword>
<sequence length="319" mass="35811">MNKIIINYLLLFFLSICAFANDLEKSNKKNIAYIVSDMSIPFWQIMSRGIENKAKEFEYNIKIYNSKNKAKEELISTVNAIKNKVDAIIVSPTNSSACVTILKLAKEANIPVVISDIGTDSGEFLSFISSNNYKGAYDIGKILAKKMKELHYENARVGIISIPQKRKNGQERTAGFLKALNEENIKGAGIEQQVNFSLEETYKLSKKLINTYPDLKALWLQGSDKYEGALKAIKESKKEILLITFDAEPNFLELIPSGVLVGAGMQQPFLMGEKAVEIINSYFNMQKVEKFIELPVLGISKDNIQEKLPIIKRNVLGLN</sequence>
<dbReference type="EMBL" id="NXID01000061">
    <property type="protein sequence ID" value="RXK13698.1"/>
    <property type="molecule type" value="Genomic_DNA"/>
</dbReference>
<dbReference type="InterPro" id="IPR028082">
    <property type="entry name" value="Peripla_BP_I"/>
</dbReference>
<evidence type="ECO:0000259" key="5">
    <source>
        <dbReference type="Pfam" id="PF13407"/>
    </source>
</evidence>
<dbReference type="PANTHER" id="PTHR46847:SF1">
    <property type="entry name" value="D-ALLOSE-BINDING PERIPLASMIC PROTEIN-RELATED"/>
    <property type="match status" value="1"/>
</dbReference>
<evidence type="ECO:0000256" key="4">
    <source>
        <dbReference type="SAM" id="SignalP"/>
    </source>
</evidence>
<keyword evidence="3 4" id="KW-0732">Signal</keyword>
<dbReference type="GO" id="GO:0030313">
    <property type="term" value="C:cell envelope"/>
    <property type="evidence" value="ECO:0007669"/>
    <property type="project" value="UniProtKB-SubCell"/>
</dbReference>
<dbReference type="SUPFAM" id="SSF53822">
    <property type="entry name" value="Periplasmic binding protein-like I"/>
    <property type="match status" value="1"/>
</dbReference>
<accession>A0AAX2AGB6</accession>
<dbReference type="Pfam" id="PF13407">
    <property type="entry name" value="Peripla_BP_4"/>
    <property type="match status" value="1"/>
</dbReference>
<dbReference type="RefSeq" id="WP_114841748.1">
    <property type="nucleotide sequence ID" value="NZ_CP031219.1"/>
</dbReference>
<gene>
    <name evidence="6" type="ORF">CP985_13275</name>
</gene>
<dbReference type="GO" id="GO:0030246">
    <property type="term" value="F:carbohydrate binding"/>
    <property type="evidence" value="ECO:0007669"/>
    <property type="project" value="UniProtKB-ARBA"/>
</dbReference>
<protein>
    <submittedName>
        <fullName evidence="6">Sugar ABC transporter substrate-binding protein</fullName>
    </submittedName>
</protein>
<dbReference type="KEGG" id="amyt:AMYT_1308"/>
<dbReference type="AlphaFoldDB" id="A0AAX2AGB6"/>
<comment type="similarity">
    <text evidence="2">Belongs to the bacterial solute-binding protein 2 family.</text>
</comment>
<proteinExistence type="inferred from homology"/>
<evidence type="ECO:0000313" key="6">
    <source>
        <dbReference type="EMBL" id="RXK13698.1"/>
    </source>
</evidence>
<dbReference type="InterPro" id="IPR025997">
    <property type="entry name" value="SBP_2_dom"/>
</dbReference>
<dbReference type="PANTHER" id="PTHR46847">
    <property type="entry name" value="D-ALLOSE-BINDING PERIPLASMIC PROTEIN-RELATED"/>
    <property type="match status" value="1"/>
</dbReference>
<feature type="signal peptide" evidence="4">
    <location>
        <begin position="1"/>
        <end position="20"/>
    </location>
</feature>
<name>A0AAX2AGB6_9BACT</name>
<reference evidence="6 7" key="1">
    <citation type="submission" date="2017-09" db="EMBL/GenBank/DDBJ databases">
        <title>Genomics of the genus Arcobacter.</title>
        <authorList>
            <person name="Perez-Cataluna A."/>
            <person name="Figueras M.J."/>
            <person name="Salas-Masso N."/>
        </authorList>
    </citation>
    <scope>NUCLEOTIDE SEQUENCE [LARGE SCALE GENOMIC DNA]</scope>
    <source>
        <strain evidence="6 7">CECT 7386</strain>
    </source>
</reference>
<comment type="caution">
    <text evidence="6">The sequence shown here is derived from an EMBL/GenBank/DDBJ whole genome shotgun (WGS) entry which is preliminary data.</text>
</comment>
<dbReference type="Gene3D" id="3.40.50.2300">
    <property type="match status" value="2"/>
</dbReference>
<feature type="domain" description="Periplasmic binding protein" evidence="5">
    <location>
        <begin position="31"/>
        <end position="282"/>
    </location>
</feature>
<dbReference type="Proteomes" id="UP000290092">
    <property type="component" value="Unassembled WGS sequence"/>
</dbReference>
<evidence type="ECO:0000256" key="2">
    <source>
        <dbReference type="ARBA" id="ARBA00007639"/>
    </source>
</evidence>
<comment type="subcellular location">
    <subcellularLocation>
        <location evidence="1">Cell envelope</location>
    </subcellularLocation>
</comment>
<evidence type="ECO:0000256" key="3">
    <source>
        <dbReference type="ARBA" id="ARBA00022729"/>
    </source>
</evidence>
<evidence type="ECO:0000313" key="7">
    <source>
        <dbReference type="Proteomes" id="UP000290092"/>
    </source>
</evidence>